<gene>
    <name evidence="1" type="ORF">IOE58_08725</name>
</gene>
<protein>
    <submittedName>
        <fullName evidence="1">Uncharacterized protein</fullName>
    </submittedName>
</protein>
<reference evidence="1 2" key="1">
    <citation type="submission" date="2020-10" db="EMBL/GenBank/DDBJ databases">
        <title>Draft genome and description of Brachybacterium epidermidis sp nov.</title>
        <authorList>
            <person name="Boxberger M."/>
            <person name="La Scola B."/>
        </authorList>
    </citation>
    <scope>NUCLEOTIDE SEQUENCE [LARGE SCALE GENOMIC DNA]</scope>
    <source>
        <strain evidence="1 2">Marseille-Q2903</strain>
    </source>
</reference>
<proteinExistence type="predicted"/>
<comment type="caution">
    <text evidence="1">The sequence shown here is derived from an EMBL/GenBank/DDBJ whole genome shotgun (WGS) entry which is preliminary data.</text>
</comment>
<accession>A0ABR9W1F6</accession>
<dbReference type="EMBL" id="JADEYR010000008">
    <property type="protein sequence ID" value="MBE9404264.1"/>
    <property type="molecule type" value="Genomic_DNA"/>
</dbReference>
<evidence type="ECO:0000313" key="1">
    <source>
        <dbReference type="EMBL" id="MBE9404264.1"/>
    </source>
</evidence>
<keyword evidence="2" id="KW-1185">Reference proteome</keyword>
<name>A0ABR9W1F6_9MICO</name>
<dbReference type="Proteomes" id="UP000644727">
    <property type="component" value="Unassembled WGS sequence"/>
</dbReference>
<organism evidence="1 2">
    <name type="scientific">Brachybacterium epidermidis</name>
    <dbReference type="NCBI Taxonomy" id="2781983"/>
    <lineage>
        <taxon>Bacteria</taxon>
        <taxon>Bacillati</taxon>
        <taxon>Actinomycetota</taxon>
        <taxon>Actinomycetes</taxon>
        <taxon>Micrococcales</taxon>
        <taxon>Dermabacteraceae</taxon>
        <taxon>Brachybacterium</taxon>
    </lineage>
</organism>
<evidence type="ECO:0000313" key="2">
    <source>
        <dbReference type="Proteomes" id="UP000644727"/>
    </source>
</evidence>
<sequence length="74" mass="8132">MPLTAKALQGMYWQRDTPDTDSWPAEEMLLGLLVELTGAPLKDAVEFATRGGAEWAPSGQRERLVSLLESWSVG</sequence>
<dbReference type="RefSeq" id="WP_193866011.1">
    <property type="nucleotide sequence ID" value="NZ_JADEYR010000008.1"/>
</dbReference>